<feature type="region of interest" description="Disordered" evidence="2">
    <location>
        <begin position="362"/>
        <end position="386"/>
    </location>
</feature>
<evidence type="ECO:0000313" key="4">
    <source>
        <dbReference type="Proteomes" id="UP001190700"/>
    </source>
</evidence>
<protein>
    <submittedName>
        <fullName evidence="3">Uncharacterized protein</fullName>
    </submittedName>
</protein>
<evidence type="ECO:0000256" key="1">
    <source>
        <dbReference type="SAM" id="Coils"/>
    </source>
</evidence>
<name>A0AAE0FWF7_9CHLO</name>
<keyword evidence="1" id="KW-0175">Coiled coil</keyword>
<reference evidence="3 4" key="1">
    <citation type="journal article" date="2015" name="Genome Biol. Evol.">
        <title>Comparative Genomics of a Bacterivorous Green Alga Reveals Evolutionary Causalities and Consequences of Phago-Mixotrophic Mode of Nutrition.</title>
        <authorList>
            <person name="Burns J.A."/>
            <person name="Paasch A."/>
            <person name="Narechania A."/>
            <person name="Kim E."/>
        </authorList>
    </citation>
    <scope>NUCLEOTIDE SEQUENCE [LARGE SCALE GENOMIC DNA]</scope>
    <source>
        <strain evidence="3 4">PLY_AMNH</strain>
    </source>
</reference>
<feature type="compositionally biased region" description="Polar residues" evidence="2">
    <location>
        <begin position="376"/>
        <end position="386"/>
    </location>
</feature>
<gene>
    <name evidence="3" type="ORF">CYMTET_24150</name>
</gene>
<feature type="coiled-coil region" evidence="1">
    <location>
        <begin position="287"/>
        <end position="335"/>
    </location>
</feature>
<feature type="region of interest" description="Disordered" evidence="2">
    <location>
        <begin position="211"/>
        <end position="236"/>
    </location>
</feature>
<comment type="caution">
    <text evidence="3">The sequence shown here is derived from an EMBL/GenBank/DDBJ whole genome shotgun (WGS) entry which is preliminary data.</text>
</comment>
<proteinExistence type="predicted"/>
<evidence type="ECO:0000256" key="2">
    <source>
        <dbReference type="SAM" id="MobiDB-lite"/>
    </source>
</evidence>
<dbReference type="Proteomes" id="UP001190700">
    <property type="component" value="Unassembled WGS sequence"/>
</dbReference>
<dbReference type="EMBL" id="LGRX02012509">
    <property type="protein sequence ID" value="KAK3267284.1"/>
    <property type="molecule type" value="Genomic_DNA"/>
</dbReference>
<accession>A0AAE0FWF7</accession>
<evidence type="ECO:0000313" key="3">
    <source>
        <dbReference type="EMBL" id="KAK3267284.1"/>
    </source>
</evidence>
<dbReference type="AlphaFoldDB" id="A0AAE0FWF7"/>
<keyword evidence="4" id="KW-1185">Reference proteome</keyword>
<sequence length="386" mass="43129">MPNKRKSEEDRPYVATARKAVSLSCELFGIERKTVQAWCGRPICEMTKDQLKTFLQKTDYSRLTEQRETAYTVVSDLLRLSVEHCKQLVQYNAPAPSKSTRQGGGGGSYKLDAAALQSYKDDSDTFGETFEKSKKDFKEILACPYAHAPTHNALTVAPDETPESSSAACINQVAQHQGADQTLVRASAELSASLHPPSRAQGSYLAQMNQVREHQGADQSLVRASADPSAVLHQQSGRRYLMPEASRSELTQEELLGYCKHLEMYVKETSSTNDMLTNDKNILTYTNNELAYTNNELTNTNNELTNNINEVMNTNNRLENTIMQLESNIKVLALENFKLKGAEASRVEMERKTFLSEAARFDEPLSPSDDFDNRFLDSTINPGSPF</sequence>
<organism evidence="3 4">
    <name type="scientific">Cymbomonas tetramitiformis</name>
    <dbReference type="NCBI Taxonomy" id="36881"/>
    <lineage>
        <taxon>Eukaryota</taxon>
        <taxon>Viridiplantae</taxon>
        <taxon>Chlorophyta</taxon>
        <taxon>Pyramimonadophyceae</taxon>
        <taxon>Pyramimonadales</taxon>
        <taxon>Pyramimonadaceae</taxon>
        <taxon>Cymbomonas</taxon>
    </lineage>
</organism>